<dbReference type="Gene3D" id="3.90.780.10">
    <property type="entry name" value="5'-Nucleotidase, C-terminal domain"/>
    <property type="match status" value="1"/>
</dbReference>
<feature type="compositionally biased region" description="Polar residues" evidence="3">
    <location>
        <begin position="521"/>
        <end position="532"/>
    </location>
</feature>
<feature type="chain" id="PRO_5045014075" evidence="2">
    <location>
        <begin position="29"/>
        <end position="731"/>
    </location>
</feature>
<dbReference type="SUPFAM" id="SSF55816">
    <property type="entry name" value="5'-nucleotidase (syn. UDP-sugar hydrolase), C-terminal domain"/>
    <property type="match status" value="1"/>
</dbReference>
<evidence type="ECO:0000256" key="3">
    <source>
        <dbReference type="SAM" id="MobiDB-lite"/>
    </source>
</evidence>
<dbReference type="PRINTS" id="PR01607">
    <property type="entry name" value="APYRASEFAMLY"/>
</dbReference>
<dbReference type="Pfam" id="PF00395">
    <property type="entry name" value="SLH"/>
    <property type="match status" value="2"/>
</dbReference>
<evidence type="ECO:0000313" key="6">
    <source>
        <dbReference type="Proteomes" id="UP001595817"/>
    </source>
</evidence>
<dbReference type="SUPFAM" id="SSF56300">
    <property type="entry name" value="Metallo-dependent phosphatases"/>
    <property type="match status" value="1"/>
</dbReference>
<dbReference type="InterPro" id="IPR008334">
    <property type="entry name" value="5'-Nucleotdase_C"/>
</dbReference>
<comment type="caution">
    <text evidence="5">The sequence shown here is derived from an EMBL/GenBank/DDBJ whole genome shotgun (WGS) entry which is preliminary data.</text>
</comment>
<organism evidence="5 6">
    <name type="scientific">Chungangia koreensis</name>
    <dbReference type="NCBI Taxonomy" id="752657"/>
    <lineage>
        <taxon>Bacteria</taxon>
        <taxon>Bacillati</taxon>
        <taxon>Bacillota</taxon>
        <taxon>Bacilli</taxon>
        <taxon>Lactobacillales</taxon>
        <taxon>Chungangia</taxon>
    </lineage>
</organism>
<evidence type="ECO:0000256" key="2">
    <source>
        <dbReference type="RuleBase" id="RU362119"/>
    </source>
</evidence>
<dbReference type="Gene3D" id="3.60.21.10">
    <property type="match status" value="1"/>
</dbReference>
<comment type="similarity">
    <text evidence="2">Belongs to the 5'-nucleotidase family.</text>
</comment>
<keyword evidence="6" id="KW-1185">Reference proteome</keyword>
<dbReference type="PROSITE" id="PS51272">
    <property type="entry name" value="SLH"/>
    <property type="match status" value="2"/>
</dbReference>
<protein>
    <submittedName>
        <fullName evidence="5">5'-nucleotidase C-terminal domain-containing protein</fullName>
    </submittedName>
</protein>
<accession>A0ABV8X578</accession>
<sequence length="731" mass="78614">MSKKNRKFLATTVTAAAVAAVLAPSVSADELKFTDVSDTYADAVNFLVGNGITKGVEDTKFGTHQNITRVDAAVLVARALGFDENGKYKDAGFTDVPDRAKWAVNALVQNNVVDGLSTTKFGSYDNLTRGQTAKLLANAAKLPVNDGVTKTKFTDVNENFAKYVDALVREGVTKGKEETKFGANDAVKRGELALFLDRAKEHFGFFDLFVMHTNDTHAKADMGPKRATAVKELRSEHKNNLLVDAGDVFSGTLYFNEFQGAADLQMMNYMGYDAMTFGNHEFDLGSSEEGHKALASFVKNAKFPMLSANLDFSKDELFIGLQNNRYTSDYSNGIYDGIVVDVNGEEVGIFGLTTEETPTISSTGEVQFANYVEKAKEAVAAFEARGVDKIIALTHLGYNDSLNFDNDLELAKKVEGIDIIVGGHTHSELKDPVVSNEFDAPTIIVQAGTQSKYLGTLNAVFNEDGVVTSFGGELVKVGDFEADAKAEEILAPYKKKVDELMNQSTGVSTEVALDGGRDSNNEGNSSVRHNETNLGNLITDGMLATAKTINDKTTIAMQNGGGIRASIDEGDITVGEVMTVLPFGNALAIMELKGSEIKAALEHSVSADLRDDKTGLKESGAFLHVSGLKFEYDSSKPAGERVTKVEVSEGDKFVALDDAKTYFVATNTFTAAGGDGYDMFGKAYADGRVSEPGNVDYQMFIDYLNVLDKVAPAVEGRIVDVNPAAAKTVAE</sequence>
<feature type="domain" description="SLH" evidence="4">
    <location>
        <begin position="27"/>
        <end position="90"/>
    </location>
</feature>
<proteinExistence type="inferred from homology"/>
<keyword evidence="2" id="KW-0378">Hydrolase</keyword>
<evidence type="ECO:0000259" key="4">
    <source>
        <dbReference type="PROSITE" id="PS51272"/>
    </source>
</evidence>
<dbReference type="InterPro" id="IPR006179">
    <property type="entry name" value="5_nucleotidase/apyrase"/>
</dbReference>
<evidence type="ECO:0000313" key="5">
    <source>
        <dbReference type="EMBL" id="MFC4410580.1"/>
    </source>
</evidence>
<dbReference type="InterPro" id="IPR029052">
    <property type="entry name" value="Metallo-depent_PP-like"/>
</dbReference>
<dbReference type="InterPro" id="IPR036907">
    <property type="entry name" value="5'-Nucleotdase_C_sf"/>
</dbReference>
<feature type="domain" description="SLH" evidence="4">
    <location>
        <begin position="147"/>
        <end position="210"/>
    </location>
</feature>
<dbReference type="Pfam" id="PF02872">
    <property type="entry name" value="5_nucleotid_C"/>
    <property type="match status" value="1"/>
</dbReference>
<reference evidence="6" key="1">
    <citation type="journal article" date="2019" name="Int. J. Syst. Evol. Microbiol.">
        <title>The Global Catalogue of Microorganisms (GCM) 10K type strain sequencing project: providing services to taxonomists for standard genome sequencing and annotation.</title>
        <authorList>
            <consortium name="The Broad Institute Genomics Platform"/>
            <consortium name="The Broad Institute Genome Sequencing Center for Infectious Disease"/>
            <person name="Wu L."/>
            <person name="Ma J."/>
        </authorList>
    </citation>
    <scope>NUCLEOTIDE SEQUENCE [LARGE SCALE GENOMIC DNA]</scope>
    <source>
        <strain evidence="6">CCUG 59778</strain>
    </source>
</reference>
<dbReference type="InterPro" id="IPR004843">
    <property type="entry name" value="Calcineurin-like_PHP"/>
</dbReference>
<name>A0ABV8X578_9LACT</name>
<feature type="signal peptide" evidence="2">
    <location>
        <begin position="1"/>
        <end position="28"/>
    </location>
</feature>
<dbReference type="Proteomes" id="UP001595817">
    <property type="component" value="Unassembled WGS sequence"/>
</dbReference>
<dbReference type="RefSeq" id="WP_378154584.1">
    <property type="nucleotide sequence ID" value="NZ_JBHSEC010000019.1"/>
</dbReference>
<keyword evidence="1 2" id="KW-0732">Signal</keyword>
<dbReference type="PANTHER" id="PTHR11575:SF24">
    <property type="entry name" value="5'-NUCLEOTIDASE"/>
    <property type="match status" value="1"/>
</dbReference>
<dbReference type="InterPro" id="IPR001119">
    <property type="entry name" value="SLH_dom"/>
</dbReference>
<gene>
    <name evidence="5" type="ORF">ACFOZY_09165</name>
</gene>
<feature type="region of interest" description="Disordered" evidence="3">
    <location>
        <begin position="511"/>
        <end position="532"/>
    </location>
</feature>
<dbReference type="EMBL" id="JBHSEC010000019">
    <property type="protein sequence ID" value="MFC4410580.1"/>
    <property type="molecule type" value="Genomic_DNA"/>
</dbReference>
<dbReference type="Pfam" id="PF00149">
    <property type="entry name" value="Metallophos"/>
    <property type="match status" value="1"/>
</dbReference>
<dbReference type="PANTHER" id="PTHR11575">
    <property type="entry name" value="5'-NUCLEOTIDASE-RELATED"/>
    <property type="match status" value="1"/>
</dbReference>
<evidence type="ECO:0000256" key="1">
    <source>
        <dbReference type="ARBA" id="ARBA00022729"/>
    </source>
</evidence>
<keyword evidence="2" id="KW-0547">Nucleotide-binding</keyword>